<dbReference type="InterPro" id="IPR010921">
    <property type="entry name" value="Trp_repressor/repl_initiator"/>
</dbReference>
<accession>A0ABX2I014</accession>
<protein>
    <recommendedName>
        <fullName evidence="1">HTH cro/C1-type domain-containing protein</fullName>
    </recommendedName>
</protein>
<proteinExistence type="predicted"/>
<dbReference type="InterPro" id="IPR038116">
    <property type="entry name" value="TrpR-like_sf"/>
</dbReference>
<dbReference type="EMBL" id="JAAITB010000020">
    <property type="protein sequence ID" value="NSJ79858.1"/>
    <property type="molecule type" value="Genomic_DNA"/>
</dbReference>
<name>A0ABX2I014_ANAHA</name>
<dbReference type="Pfam" id="PF01371">
    <property type="entry name" value="Trp_repressor"/>
    <property type="match status" value="1"/>
</dbReference>
<organism evidence="2 3">
    <name type="scientific">Anaerostipes hadrus</name>
    <dbReference type="NCBI Taxonomy" id="649756"/>
    <lineage>
        <taxon>Bacteria</taxon>
        <taxon>Bacillati</taxon>
        <taxon>Bacillota</taxon>
        <taxon>Clostridia</taxon>
        <taxon>Lachnospirales</taxon>
        <taxon>Lachnospiraceae</taxon>
        <taxon>Anaerostipes</taxon>
    </lineage>
</organism>
<dbReference type="SUPFAM" id="SSF48295">
    <property type="entry name" value="TrpR-like"/>
    <property type="match status" value="1"/>
</dbReference>
<dbReference type="Gene3D" id="1.10.1270.10">
    <property type="entry name" value="TrpR-like"/>
    <property type="match status" value="1"/>
</dbReference>
<dbReference type="Proteomes" id="UP001644750">
    <property type="component" value="Unassembled WGS sequence"/>
</dbReference>
<keyword evidence="3" id="KW-1185">Reference proteome</keyword>
<evidence type="ECO:0000313" key="2">
    <source>
        <dbReference type="EMBL" id="NSJ79858.1"/>
    </source>
</evidence>
<dbReference type="InterPro" id="IPR001387">
    <property type="entry name" value="Cro/C1-type_HTH"/>
</dbReference>
<comment type="caution">
    <text evidence="2">The sequence shown here is derived from an EMBL/GenBank/DDBJ whole genome shotgun (WGS) entry which is preliminary data.</text>
</comment>
<feature type="domain" description="HTH cro/C1-type" evidence="1">
    <location>
        <begin position="85"/>
        <end position="111"/>
    </location>
</feature>
<dbReference type="RefSeq" id="WP_173725378.1">
    <property type="nucleotide sequence ID" value="NZ_JAAIQB010000002.1"/>
</dbReference>
<gene>
    <name evidence="2" type="ORF">G5A72_09745</name>
</gene>
<evidence type="ECO:0000259" key="1">
    <source>
        <dbReference type="PROSITE" id="PS50943"/>
    </source>
</evidence>
<dbReference type="InterPro" id="IPR000831">
    <property type="entry name" value="Trp_repress"/>
</dbReference>
<dbReference type="PROSITE" id="PS50943">
    <property type="entry name" value="HTH_CROC1"/>
    <property type="match status" value="1"/>
</dbReference>
<sequence>MSLNLMTVFKTSDLQKFGQTASNVVSLAFKTNKKNGSKIARAVLDNGTTLIKTVTATGVEIGQVLKIPEINSIAQRNAVIKDLTKNKITQEQIAAMLDVSQATVSNVLRKK</sequence>
<evidence type="ECO:0000313" key="3">
    <source>
        <dbReference type="Proteomes" id="UP001644750"/>
    </source>
</evidence>
<reference evidence="2 3" key="1">
    <citation type="journal article" date="2020" name="Cell Host Microbe">
        <title>Functional and Genomic Variation between Human-Derived Isolates of Lachnospiraceae Reveals Inter- and Intra-Species Diversity.</title>
        <authorList>
            <person name="Sorbara M.T."/>
            <person name="Littmann E.R."/>
            <person name="Fontana E."/>
            <person name="Moody T.U."/>
            <person name="Kohout C.E."/>
            <person name="Gjonbalaj M."/>
            <person name="Eaton V."/>
            <person name="Seok R."/>
            <person name="Leiner I.M."/>
            <person name="Pamer E.G."/>
        </authorList>
    </citation>
    <scope>NUCLEOTIDE SEQUENCE [LARGE SCALE GENOMIC DNA]</scope>
    <source>
        <strain evidence="2 3">MSK.14.57</strain>
    </source>
</reference>